<dbReference type="PANTHER" id="PTHR11668:SF300">
    <property type="entry name" value="SERINE_THREONINE-PROTEIN PHOSPHATASE"/>
    <property type="match status" value="1"/>
</dbReference>
<comment type="catalytic activity">
    <reaction evidence="7">
        <text>O-phospho-L-seryl-[protein] + H2O = L-seryl-[protein] + phosphate</text>
        <dbReference type="Rhea" id="RHEA:20629"/>
        <dbReference type="Rhea" id="RHEA-COMP:9863"/>
        <dbReference type="Rhea" id="RHEA-COMP:11604"/>
        <dbReference type="ChEBI" id="CHEBI:15377"/>
        <dbReference type="ChEBI" id="CHEBI:29999"/>
        <dbReference type="ChEBI" id="CHEBI:43474"/>
        <dbReference type="ChEBI" id="CHEBI:83421"/>
        <dbReference type="EC" id="3.1.3.16"/>
    </reaction>
</comment>
<evidence type="ECO:0000256" key="6">
    <source>
        <dbReference type="ARBA" id="ARBA00023211"/>
    </source>
</evidence>
<dbReference type="InterPro" id="IPR029052">
    <property type="entry name" value="Metallo-depent_PP-like"/>
</dbReference>
<dbReference type="Proteomes" id="UP000663845">
    <property type="component" value="Unassembled WGS sequence"/>
</dbReference>
<evidence type="ECO:0000256" key="7">
    <source>
        <dbReference type="ARBA" id="ARBA00047761"/>
    </source>
</evidence>
<evidence type="ECO:0000313" key="10">
    <source>
        <dbReference type="EMBL" id="CAF0736610.1"/>
    </source>
</evidence>
<name>A0A813NHL2_9BILA</name>
<dbReference type="PRINTS" id="PR00114">
    <property type="entry name" value="STPHPHTASE"/>
</dbReference>
<evidence type="ECO:0000256" key="4">
    <source>
        <dbReference type="ARBA" id="ARBA00022801"/>
    </source>
</evidence>
<evidence type="ECO:0000256" key="3">
    <source>
        <dbReference type="ARBA" id="ARBA00022723"/>
    </source>
</evidence>
<dbReference type="Pfam" id="PF00149">
    <property type="entry name" value="Metallophos"/>
    <property type="match status" value="1"/>
</dbReference>
<keyword evidence="5" id="KW-0904">Protein phosphatase</keyword>
<dbReference type="GO" id="GO:0004722">
    <property type="term" value="F:protein serine/threonine phosphatase activity"/>
    <property type="evidence" value="ECO:0007669"/>
    <property type="project" value="UniProtKB-EC"/>
</dbReference>
<evidence type="ECO:0000313" key="11">
    <source>
        <dbReference type="Proteomes" id="UP000663845"/>
    </source>
</evidence>
<evidence type="ECO:0000256" key="2">
    <source>
        <dbReference type="ARBA" id="ARBA00013081"/>
    </source>
</evidence>
<dbReference type="SMART" id="SM00156">
    <property type="entry name" value="PP2Ac"/>
    <property type="match status" value="1"/>
</dbReference>
<dbReference type="SUPFAM" id="SSF56300">
    <property type="entry name" value="Metallo-dependent phosphatases"/>
    <property type="match status" value="1"/>
</dbReference>
<keyword evidence="3" id="KW-0479">Metal-binding</keyword>
<dbReference type="Gene3D" id="3.60.21.10">
    <property type="match status" value="2"/>
</dbReference>
<evidence type="ECO:0000256" key="1">
    <source>
        <dbReference type="ARBA" id="ARBA00001936"/>
    </source>
</evidence>
<protein>
    <recommendedName>
        <fullName evidence="2">protein-serine/threonine phosphatase</fullName>
        <ecNumber evidence="2">3.1.3.16</ecNumber>
    </recommendedName>
</protein>
<dbReference type="EMBL" id="CAJNOG010000007">
    <property type="protein sequence ID" value="CAF0736610.1"/>
    <property type="molecule type" value="Genomic_DNA"/>
</dbReference>
<evidence type="ECO:0000259" key="9">
    <source>
        <dbReference type="SMART" id="SM00156"/>
    </source>
</evidence>
<accession>A0A813NHL2</accession>
<comment type="caution">
    <text evidence="10">The sequence shown here is derived from an EMBL/GenBank/DDBJ whole genome shotgun (WGS) entry which is preliminary data.</text>
</comment>
<dbReference type="GO" id="GO:0005634">
    <property type="term" value="C:nucleus"/>
    <property type="evidence" value="ECO:0007669"/>
    <property type="project" value="TreeGrafter"/>
</dbReference>
<proteinExistence type="predicted"/>
<comment type="cofactor">
    <cofactor evidence="1">
        <name>Mn(2+)</name>
        <dbReference type="ChEBI" id="CHEBI:29035"/>
    </cofactor>
</comment>
<comment type="catalytic activity">
    <reaction evidence="8">
        <text>O-phospho-L-threonyl-[protein] + H2O = L-threonyl-[protein] + phosphate</text>
        <dbReference type="Rhea" id="RHEA:47004"/>
        <dbReference type="Rhea" id="RHEA-COMP:11060"/>
        <dbReference type="Rhea" id="RHEA-COMP:11605"/>
        <dbReference type="ChEBI" id="CHEBI:15377"/>
        <dbReference type="ChEBI" id="CHEBI:30013"/>
        <dbReference type="ChEBI" id="CHEBI:43474"/>
        <dbReference type="ChEBI" id="CHEBI:61977"/>
        <dbReference type="EC" id="3.1.3.16"/>
    </reaction>
</comment>
<dbReference type="GO" id="GO:0046872">
    <property type="term" value="F:metal ion binding"/>
    <property type="evidence" value="ECO:0007669"/>
    <property type="project" value="UniProtKB-KW"/>
</dbReference>
<reference evidence="10" key="1">
    <citation type="submission" date="2021-02" db="EMBL/GenBank/DDBJ databases">
        <authorList>
            <person name="Nowell W R."/>
        </authorList>
    </citation>
    <scope>NUCLEOTIDE SEQUENCE</scope>
</reference>
<dbReference type="InterPro" id="IPR031675">
    <property type="entry name" value="STPPase_N"/>
</dbReference>
<dbReference type="InterPro" id="IPR004843">
    <property type="entry name" value="Calcineurin-like_PHP"/>
</dbReference>
<sequence length="309" mass="35313">MDNLIERLLEAREVPISEKFVQISDDEIKFLCEKSKEIFLSQPVLLELQAPINICGNICGQYTDLLRHFDQSGFPYESNYLFLGGYVNRGKQSLETICLLLAYKCFNCLPIAAIINEKIFCCHGGLSPELYSLEQIRRIQRPTDVPDMGLLTDLLWSDPDSEVESWSENDAGISFRFGAIIFLSRFNMDLICRAHQVTENGYEFFADRQLVTIFSTPDYVGEFDNAGALMRVDQNLMCSFMVLPSKLKKIEKQDDLNLKLTHATQVSTNNISNLSLIRMDICHKYVKWADIDDVIPSSEPALYALYKKL</sequence>
<feature type="domain" description="Serine/threonine specific protein phosphatases" evidence="9">
    <location>
        <begin position="23"/>
        <end position="247"/>
    </location>
</feature>
<keyword evidence="4" id="KW-0378">Hydrolase</keyword>
<dbReference type="EC" id="3.1.3.16" evidence="2"/>
<dbReference type="InterPro" id="IPR006186">
    <property type="entry name" value="Ser/Thr-sp_prot-phosphatase"/>
</dbReference>
<dbReference type="InterPro" id="IPR050341">
    <property type="entry name" value="PP1_catalytic_subunit"/>
</dbReference>
<dbReference type="Pfam" id="PF16891">
    <property type="entry name" value="STPPase_N"/>
    <property type="match status" value="1"/>
</dbReference>
<gene>
    <name evidence="10" type="ORF">JYZ213_LOCUS1599</name>
</gene>
<organism evidence="10 11">
    <name type="scientific">Adineta steineri</name>
    <dbReference type="NCBI Taxonomy" id="433720"/>
    <lineage>
        <taxon>Eukaryota</taxon>
        <taxon>Metazoa</taxon>
        <taxon>Spiralia</taxon>
        <taxon>Gnathifera</taxon>
        <taxon>Rotifera</taxon>
        <taxon>Eurotatoria</taxon>
        <taxon>Bdelloidea</taxon>
        <taxon>Adinetida</taxon>
        <taxon>Adinetidae</taxon>
        <taxon>Adineta</taxon>
    </lineage>
</organism>
<dbReference type="PANTHER" id="PTHR11668">
    <property type="entry name" value="SERINE/THREONINE PROTEIN PHOSPHATASE"/>
    <property type="match status" value="1"/>
</dbReference>
<keyword evidence="6" id="KW-0464">Manganese</keyword>
<dbReference type="GO" id="GO:0005737">
    <property type="term" value="C:cytoplasm"/>
    <property type="evidence" value="ECO:0007669"/>
    <property type="project" value="TreeGrafter"/>
</dbReference>
<dbReference type="AlphaFoldDB" id="A0A813NHL2"/>
<evidence type="ECO:0000256" key="5">
    <source>
        <dbReference type="ARBA" id="ARBA00022912"/>
    </source>
</evidence>
<evidence type="ECO:0000256" key="8">
    <source>
        <dbReference type="ARBA" id="ARBA00048336"/>
    </source>
</evidence>